<evidence type="ECO:0000256" key="1">
    <source>
        <dbReference type="SAM" id="MobiDB-lite"/>
    </source>
</evidence>
<organism evidence="2">
    <name type="scientific">viral metagenome</name>
    <dbReference type="NCBI Taxonomy" id="1070528"/>
    <lineage>
        <taxon>unclassified sequences</taxon>
        <taxon>metagenomes</taxon>
        <taxon>organismal metagenomes</taxon>
    </lineage>
</organism>
<name>A0A6C0KWD3_9ZZZZ</name>
<dbReference type="EMBL" id="MN740990">
    <property type="protein sequence ID" value="QHU21553.1"/>
    <property type="molecule type" value="Genomic_DNA"/>
</dbReference>
<sequence length="221" mass="25922">MSKKRSRTSGVEEMDIQGSEEHVDPIFIDTKEKLKQILVRVFKVHYSDSRLDDREREYVIDDERLDKITNLYIDIAGANIDDPAFMLAFLLNHYAMTSSGEITSGTVVRRYLIYIEGYPKEIGKYSSIKIDNFTGYREGVQRIEFDDKRLDFTYREFLERVDDYLIHNLSHIDPLHFAAAWGLKHKKSKKSKKSKKTKKSKKSNNKSKKSKKSNKRKTNKK</sequence>
<proteinExistence type="predicted"/>
<evidence type="ECO:0000313" key="2">
    <source>
        <dbReference type="EMBL" id="QHU21553.1"/>
    </source>
</evidence>
<accession>A0A6C0KWD3</accession>
<dbReference type="AlphaFoldDB" id="A0A6C0KWD3"/>
<feature type="region of interest" description="Disordered" evidence="1">
    <location>
        <begin position="183"/>
        <end position="221"/>
    </location>
</feature>
<reference evidence="2" key="1">
    <citation type="journal article" date="2020" name="Nature">
        <title>Giant virus diversity and host interactions through global metagenomics.</title>
        <authorList>
            <person name="Schulz F."/>
            <person name="Roux S."/>
            <person name="Paez-Espino D."/>
            <person name="Jungbluth S."/>
            <person name="Walsh D.A."/>
            <person name="Denef V.J."/>
            <person name="McMahon K.D."/>
            <person name="Konstantinidis K.T."/>
            <person name="Eloe-Fadrosh E.A."/>
            <person name="Kyrpides N.C."/>
            <person name="Woyke T."/>
        </authorList>
    </citation>
    <scope>NUCLEOTIDE SEQUENCE</scope>
    <source>
        <strain evidence="2">GVMAG-S-3300013094-109</strain>
    </source>
</reference>
<protein>
    <submittedName>
        <fullName evidence="2">Uncharacterized protein</fullName>
    </submittedName>
</protein>